<dbReference type="RefSeq" id="XP_016606209.1">
    <property type="nucleotide sequence ID" value="XM_016757552.1"/>
</dbReference>
<keyword evidence="4" id="KW-0496">Mitochondrion</keyword>
<dbReference type="InterPro" id="IPR036539">
    <property type="entry name" value="Cyt_c_oxidase_su7a_sf"/>
</dbReference>
<dbReference type="GO" id="GO:0006123">
    <property type="term" value="P:mitochondrial electron transport, cytochrome c to oxygen"/>
    <property type="evidence" value="ECO:0007669"/>
    <property type="project" value="InterPro"/>
</dbReference>
<comment type="similarity">
    <text evidence="2">Belongs to the cytochrome c oxidase VIIa family.</text>
</comment>
<dbReference type="SUPFAM" id="SSF81419">
    <property type="entry name" value="Mitochondrial cytochrome c oxidase subunit VIIa"/>
    <property type="match status" value="1"/>
</dbReference>
<evidence type="ECO:0000313" key="7">
    <source>
        <dbReference type="EMBL" id="KNC98169.1"/>
    </source>
</evidence>
<name>A0A0L0HBD4_SPIPD</name>
<keyword evidence="8" id="KW-1185">Reference proteome</keyword>
<evidence type="ECO:0000256" key="6">
    <source>
        <dbReference type="SAM" id="Phobius"/>
    </source>
</evidence>
<sequence length="71" mass="7831">MGFVRALVRPAENVIRPREVASRIFWQKPSHIPTYIRGKGDALWYAVTVAGITVGLGTALIEANQLIKGKQ</sequence>
<organism evidence="7 8">
    <name type="scientific">Spizellomyces punctatus (strain DAOM BR117)</name>
    <dbReference type="NCBI Taxonomy" id="645134"/>
    <lineage>
        <taxon>Eukaryota</taxon>
        <taxon>Fungi</taxon>
        <taxon>Fungi incertae sedis</taxon>
        <taxon>Chytridiomycota</taxon>
        <taxon>Chytridiomycota incertae sedis</taxon>
        <taxon>Chytridiomycetes</taxon>
        <taxon>Spizellomycetales</taxon>
        <taxon>Spizellomycetaceae</taxon>
        <taxon>Spizellomyces</taxon>
    </lineage>
</organism>
<keyword evidence="6" id="KW-1133">Transmembrane helix</keyword>
<keyword evidence="6" id="KW-0812">Transmembrane</keyword>
<dbReference type="AlphaFoldDB" id="A0A0L0HBD4"/>
<dbReference type="GeneID" id="27692514"/>
<keyword evidence="5 6" id="KW-0472">Membrane</keyword>
<dbReference type="EMBL" id="KQ257461">
    <property type="protein sequence ID" value="KNC98169.1"/>
    <property type="molecule type" value="Genomic_DNA"/>
</dbReference>
<evidence type="ECO:0000256" key="5">
    <source>
        <dbReference type="ARBA" id="ARBA00023136"/>
    </source>
</evidence>
<dbReference type="Proteomes" id="UP000053201">
    <property type="component" value="Unassembled WGS sequence"/>
</dbReference>
<evidence type="ECO:0000256" key="2">
    <source>
        <dbReference type="ARBA" id="ARBA00009331"/>
    </source>
</evidence>
<proteinExistence type="inferred from homology"/>
<keyword evidence="3" id="KW-0999">Mitochondrion inner membrane</keyword>
<dbReference type="InParanoid" id="A0A0L0HBD4"/>
<dbReference type="VEuPathDB" id="FungiDB:SPPG_09389"/>
<comment type="subcellular location">
    <subcellularLocation>
        <location evidence="1">Mitochondrion inner membrane</location>
    </subcellularLocation>
</comment>
<feature type="transmembrane region" description="Helical" evidence="6">
    <location>
        <begin position="42"/>
        <end position="61"/>
    </location>
</feature>
<dbReference type="OrthoDB" id="2099305at2759"/>
<protein>
    <submittedName>
        <fullName evidence="7">Uncharacterized protein</fullName>
    </submittedName>
</protein>
<gene>
    <name evidence="7" type="ORF">SPPG_09389</name>
</gene>
<evidence type="ECO:0000256" key="4">
    <source>
        <dbReference type="ARBA" id="ARBA00023128"/>
    </source>
</evidence>
<evidence type="ECO:0000313" key="8">
    <source>
        <dbReference type="Proteomes" id="UP000053201"/>
    </source>
</evidence>
<dbReference type="GO" id="GO:0045277">
    <property type="term" value="C:respiratory chain complex IV"/>
    <property type="evidence" value="ECO:0007669"/>
    <property type="project" value="InterPro"/>
</dbReference>
<evidence type="ECO:0000256" key="3">
    <source>
        <dbReference type="ARBA" id="ARBA00022792"/>
    </source>
</evidence>
<dbReference type="GO" id="GO:0005743">
    <property type="term" value="C:mitochondrial inner membrane"/>
    <property type="evidence" value="ECO:0007669"/>
    <property type="project" value="UniProtKB-SubCell"/>
</dbReference>
<accession>A0A0L0HBD4</accession>
<reference evidence="7 8" key="1">
    <citation type="submission" date="2009-08" db="EMBL/GenBank/DDBJ databases">
        <title>The Genome Sequence of Spizellomyces punctatus strain DAOM BR117.</title>
        <authorList>
            <consortium name="The Broad Institute Genome Sequencing Platform"/>
            <person name="Russ C."/>
            <person name="Cuomo C."/>
            <person name="Shea T."/>
            <person name="Young S.K."/>
            <person name="Zeng Q."/>
            <person name="Koehrsen M."/>
            <person name="Haas B."/>
            <person name="Borodovsky M."/>
            <person name="Guigo R."/>
            <person name="Alvarado L."/>
            <person name="Berlin A."/>
            <person name="Bochicchio J."/>
            <person name="Borenstein D."/>
            <person name="Chapman S."/>
            <person name="Chen Z."/>
            <person name="Engels R."/>
            <person name="Freedman E."/>
            <person name="Gellesch M."/>
            <person name="Goldberg J."/>
            <person name="Griggs A."/>
            <person name="Gujja S."/>
            <person name="Heiman D."/>
            <person name="Hepburn T."/>
            <person name="Howarth C."/>
            <person name="Jen D."/>
            <person name="Larson L."/>
            <person name="Lewis B."/>
            <person name="Mehta T."/>
            <person name="Park D."/>
            <person name="Pearson M."/>
            <person name="Roberts A."/>
            <person name="Saif S."/>
            <person name="Shenoy N."/>
            <person name="Sisk P."/>
            <person name="Stolte C."/>
            <person name="Sykes S."/>
            <person name="Thomson T."/>
            <person name="Walk T."/>
            <person name="White J."/>
            <person name="Yandava C."/>
            <person name="Burger G."/>
            <person name="Gray M.W."/>
            <person name="Holland P.W.H."/>
            <person name="King N."/>
            <person name="Lang F.B.F."/>
            <person name="Roger A.J."/>
            <person name="Ruiz-Trillo I."/>
            <person name="Lander E."/>
            <person name="Nusbaum C."/>
        </authorList>
    </citation>
    <scope>NUCLEOTIDE SEQUENCE [LARGE SCALE GENOMIC DNA]</scope>
    <source>
        <strain evidence="7 8">DAOM BR117</strain>
    </source>
</reference>
<evidence type="ECO:0000256" key="1">
    <source>
        <dbReference type="ARBA" id="ARBA00004273"/>
    </source>
</evidence>